<dbReference type="GO" id="GO:0005615">
    <property type="term" value="C:extracellular space"/>
    <property type="evidence" value="ECO:0007669"/>
    <property type="project" value="TreeGrafter"/>
</dbReference>
<gene>
    <name evidence="3" type="ORF">pdam_00014832</name>
</gene>
<evidence type="ECO:0000313" key="4">
    <source>
        <dbReference type="Proteomes" id="UP000275408"/>
    </source>
</evidence>
<dbReference type="AlphaFoldDB" id="A0A3M6UCT2"/>
<evidence type="ECO:0000313" key="3">
    <source>
        <dbReference type="EMBL" id="RMX51503.1"/>
    </source>
</evidence>
<feature type="non-terminal residue" evidence="3">
    <location>
        <position position="265"/>
    </location>
</feature>
<evidence type="ECO:0000256" key="2">
    <source>
        <dbReference type="SAM" id="SignalP"/>
    </source>
</evidence>
<protein>
    <recommendedName>
        <fullName evidence="5">Apple domain-containing protein</fullName>
    </recommendedName>
</protein>
<feature type="signal peptide" evidence="2">
    <location>
        <begin position="1"/>
        <end position="17"/>
    </location>
</feature>
<dbReference type="Proteomes" id="UP000275408">
    <property type="component" value="Unassembled WGS sequence"/>
</dbReference>
<keyword evidence="4" id="KW-1185">Reference proteome</keyword>
<organism evidence="3 4">
    <name type="scientific">Pocillopora damicornis</name>
    <name type="common">Cauliflower coral</name>
    <name type="synonym">Millepora damicornis</name>
    <dbReference type="NCBI Taxonomy" id="46731"/>
    <lineage>
        <taxon>Eukaryota</taxon>
        <taxon>Metazoa</taxon>
        <taxon>Cnidaria</taxon>
        <taxon>Anthozoa</taxon>
        <taxon>Hexacorallia</taxon>
        <taxon>Scleractinia</taxon>
        <taxon>Astrocoeniina</taxon>
        <taxon>Pocilloporidae</taxon>
        <taxon>Pocillopora</taxon>
    </lineage>
</organism>
<keyword evidence="2" id="KW-0732">Signal</keyword>
<keyword evidence="1" id="KW-1015">Disulfide bond</keyword>
<evidence type="ECO:0008006" key="5">
    <source>
        <dbReference type="Google" id="ProtNLM"/>
    </source>
</evidence>
<dbReference type="PANTHER" id="PTHR16146:SF46">
    <property type="entry name" value="INTELECTIN-1A-RELATED"/>
    <property type="match status" value="1"/>
</dbReference>
<sequence>MAFRLVAIATLFAVCLSFHTTASKQCGSYTYSIFQKMLRGHTFRTIQVRAGSVDCIEACNSDVRCQSLNFVMFGDLCELNNRTKEARPEDFVENMNRYYMMKSSERVPLGSISELPADSCREIKASEGDKAVNGRYWLTTPGSHHVSLSYCLMKTVDVGCVDVNPNEEGTVHVVNADHGVWPDSGFCRVIFEQDIKAVGPYVLDIELLNTVRPGIVYWGHPGVIYNVVDEDNFDFVYFSRGNWQEICLSAYHRRAEVWAFCIPAE</sequence>
<dbReference type="OrthoDB" id="65481at2759"/>
<dbReference type="EMBL" id="RCHS01001764">
    <property type="protein sequence ID" value="RMX51503.1"/>
    <property type="molecule type" value="Genomic_DNA"/>
</dbReference>
<accession>A0A3M6UCT2</accession>
<name>A0A3M6UCT2_POCDA</name>
<feature type="chain" id="PRO_5017968521" description="Apple domain-containing protein" evidence="2">
    <location>
        <begin position="18"/>
        <end position="265"/>
    </location>
</feature>
<dbReference type="GO" id="GO:0070492">
    <property type="term" value="F:oligosaccharide binding"/>
    <property type="evidence" value="ECO:0007669"/>
    <property type="project" value="TreeGrafter"/>
</dbReference>
<dbReference type="PANTHER" id="PTHR16146">
    <property type="entry name" value="INTELECTIN"/>
    <property type="match status" value="1"/>
</dbReference>
<evidence type="ECO:0000256" key="1">
    <source>
        <dbReference type="ARBA" id="ARBA00023157"/>
    </source>
</evidence>
<proteinExistence type="predicted"/>
<reference evidence="3 4" key="1">
    <citation type="journal article" date="2018" name="Sci. Rep.">
        <title>Comparative analysis of the Pocillopora damicornis genome highlights role of immune system in coral evolution.</title>
        <authorList>
            <person name="Cunning R."/>
            <person name="Bay R.A."/>
            <person name="Gillette P."/>
            <person name="Baker A.C."/>
            <person name="Traylor-Knowles N."/>
        </authorList>
    </citation>
    <scope>NUCLEOTIDE SEQUENCE [LARGE SCALE GENOMIC DNA]</scope>
    <source>
        <strain evidence="3">RSMAS</strain>
        <tissue evidence="3">Whole animal</tissue>
    </source>
</reference>
<comment type="caution">
    <text evidence="3">The sequence shown here is derived from an EMBL/GenBank/DDBJ whole genome shotgun (WGS) entry which is preliminary data.</text>
</comment>